<accession>A0A2S8IMD7</accession>
<gene>
    <name evidence="2" type="ORF">C5613_37310</name>
</gene>
<evidence type="ECO:0000313" key="3">
    <source>
        <dbReference type="Proteomes" id="UP000239290"/>
    </source>
</evidence>
<feature type="non-terminal residue" evidence="2">
    <location>
        <position position="1"/>
    </location>
</feature>
<dbReference type="Proteomes" id="UP000239290">
    <property type="component" value="Unassembled WGS sequence"/>
</dbReference>
<feature type="region of interest" description="Disordered" evidence="1">
    <location>
        <begin position="1"/>
        <end position="49"/>
    </location>
</feature>
<organism evidence="2 3">
    <name type="scientific">Rhodococcus opacus</name>
    <name type="common">Nocardia opaca</name>
    <dbReference type="NCBI Taxonomy" id="37919"/>
    <lineage>
        <taxon>Bacteria</taxon>
        <taxon>Bacillati</taxon>
        <taxon>Actinomycetota</taxon>
        <taxon>Actinomycetes</taxon>
        <taxon>Mycobacteriales</taxon>
        <taxon>Nocardiaceae</taxon>
        <taxon>Rhodococcus</taxon>
    </lineage>
</organism>
<feature type="compositionally biased region" description="Low complexity" evidence="1">
    <location>
        <begin position="12"/>
        <end position="23"/>
    </location>
</feature>
<sequence length="100" mass="9843">EALDQVFGTGTGAVATAPGGDATTPPPTGGQPPAPPPPGAPPAPPPATSDQLTAAVLELNNALANLREAQHTGDFTTYGAALDRLQHAIDTYLAAGGTPH</sequence>
<dbReference type="AlphaFoldDB" id="A0A2S8IMD7"/>
<evidence type="ECO:0000313" key="2">
    <source>
        <dbReference type="EMBL" id="PQP15913.1"/>
    </source>
</evidence>
<name>A0A2S8IMD7_RHOOP</name>
<dbReference type="EMBL" id="PUIO01000069">
    <property type="protein sequence ID" value="PQP15913.1"/>
    <property type="molecule type" value="Genomic_DNA"/>
</dbReference>
<protein>
    <submittedName>
        <fullName evidence="2">Membrane protein</fullName>
    </submittedName>
</protein>
<proteinExistence type="predicted"/>
<reference evidence="3" key="1">
    <citation type="submission" date="2018-02" db="EMBL/GenBank/DDBJ databases">
        <title>Draft genome sequencing of Rhodococcus opacus KU647198.</title>
        <authorList>
            <person name="Zheng B.-X."/>
        </authorList>
    </citation>
    <scope>NUCLEOTIDE SEQUENCE [LARGE SCALE GENOMIC DNA]</scope>
    <source>
        <strain evidence="3">04-OD7</strain>
    </source>
</reference>
<comment type="caution">
    <text evidence="2">The sequence shown here is derived from an EMBL/GenBank/DDBJ whole genome shotgun (WGS) entry which is preliminary data.</text>
</comment>
<feature type="compositionally biased region" description="Pro residues" evidence="1">
    <location>
        <begin position="24"/>
        <end position="47"/>
    </location>
</feature>
<evidence type="ECO:0000256" key="1">
    <source>
        <dbReference type="SAM" id="MobiDB-lite"/>
    </source>
</evidence>